<feature type="transmembrane region" description="Helical" evidence="1">
    <location>
        <begin position="26"/>
        <end position="47"/>
    </location>
</feature>
<sequence length="64" mass="7392">MVGKMFASTEAFDVRSLAVLDGTPDYFTLIVLILVWHGMVCDVFAALRKWRQKRIRSRSEIKMS</sequence>
<keyword evidence="1" id="KW-0812">Transmembrane</keyword>
<geneLocation type="plasmid" evidence="2">
    <name>pJ20133-VIM</name>
</geneLocation>
<dbReference type="AlphaFoldDB" id="A0A6B7PW93"/>
<proteinExistence type="predicted"/>
<evidence type="ECO:0000313" key="2">
    <source>
        <dbReference type="EMBL" id="QFX76325.1"/>
    </source>
</evidence>
<keyword evidence="1" id="KW-1133">Transmembrane helix</keyword>
<name>A0A6B7PW93_9PSED</name>
<accession>A0A6B7PW93</accession>
<keyword evidence="1" id="KW-0472">Membrane</keyword>
<organism evidence="2">
    <name type="scientific">Pseudomonas monteilii</name>
    <dbReference type="NCBI Taxonomy" id="76759"/>
    <lineage>
        <taxon>Bacteria</taxon>
        <taxon>Pseudomonadati</taxon>
        <taxon>Pseudomonadota</taxon>
        <taxon>Gammaproteobacteria</taxon>
        <taxon>Pseudomonadales</taxon>
        <taxon>Pseudomonadaceae</taxon>
        <taxon>Pseudomonas</taxon>
    </lineage>
</organism>
<protein>
    <submittedName>
        <fullName evidence="2">Uncharacterized protein</fullName>
    </submittedName>
</protein>
<keyword evidence="2" id="KW-0614">Plasmid</keyword>
<dbReference type="EMBL" id="MN310371">
    <property type="protein sequence ID" value="QFX76325.1"/>
    <property type="molecule type" value="Genomic_DNA"/>
</dbReference>
<reference evidence="2" key="1">
    <citation type="submission" date="2019-08" db="EMBL/GenBank/DDBJ databases">
        <authorList>
            <person name="Zhou D."/>
            <person name="Chen F."/>
        </authorList>
    </citation>
    <scope>NUCLEOTIDE SEQUENCE</scope>
    <source>
        <strain evidence="2">QJ20133</strain>
        <plasmid evidence="2">pJ20133-VIM</plasmid>
    </source>
</reference>
<evidence type="ECO:0000256" key="1">
    <source>
        <dbReference type="SAM" id="Phobius"/>
    </source>
</evidence>